<feature type="compositionally biased region" description="Pro residues" evidence="2">
    <location>
        <begin position="522"/>
        <end position="534"/>
    </location>
</feature>
<feature type="compositionally biased region" description="Acidic residues" evidence="2">
    <location>
        <begin position="443"/>
        <end position="468"/>
    </location>
</feature>
<evidence type="ECO:0000256" key="2">
    <source>
        <dbReference type="SAM" id="MobiDB-lite"/>
    </source>
</evidence>
<keyword evidence="1" id="KW-0175">Coiled coil</keyword>
<dbReference type="AlphaFoldDB" id="A0A9P5HFK4"/>
<protein>
    <recommendedName>
        <fullName evidence="3">Transcription activator GCR1-like domain-containing protein</fullName>
    </recommendedName>
</protein>
<feature type="region of interest" description="Disordered" evidence="2">
    <location>
        <begin position="203"/>
        <end position="353"/>
    </location>
</feature>
<accession>A0A9P5HFK4</accession>
<keyword evidence="5" id="KW-1185">Reference proteome</keyword>
<evidence type="ECO:0000313" key="4">
    <source>
        <dbReference type="EMBL" id="KAF7552787.1"/>
    </source>
</evidence>
<gene>
    <name evidence="4" type="ORF">G7Z17_g4083</name>
</gene>
<evidence type="ECO:0000313" key="5">
    <source>
        <dbReference type="Proteomes" id="UP000722485"/>
    </source>
</evidence>
<comment type="caution">
    <text evidence="4">The sequence shown here is derived from an EMBL/GenBank/DDBJ whole genome shotgun (WGS) entry which is preliminary data.</text>
</comment>
<organism evidence="4 5">
    <name type="scientific">Cylindrodendrum hubeiense</name>
    <dbReference type="NCBI Taxonomy" id="595255"/>
    <lineage>
        <taxon>Eukaryota</taxon>
        <taxon>Fungi</taxon>
        <taxon>Dikarya</taxon>
        <taxon>Ascomycota</taxon>
        <taxon>Pezizomycotina</taxon>
        <taxon>Sordariomycetes</taxon>
        <taxon>Hypocreomycetidae</taxon>
        <taxon>Hypocreales</taxon>
        <taxon>Nectriaceae</taxon>
        <taxon>Cylindrodendrum</taxon>
    </lineage>
</organism>
<dbReference type="EMBL" id="JAANBB010000055">
    <property type="protein sequence ID" value="KAF7552787.1"/>
    <property type="molecule type" value="Genomic_DNA"/>
</dbReference>
<dbReference type="Proteomes" id="UP000722485">
    <property type="component" value="Unassembled WGS sequence"/>
</dbReference>
<sequence length="669" mass="74040">MRQPPEAMAKAALAMLPTMLPTPQQSPEPYPDLVGPVPARGPPHHSIRTATPGARNGQQKFSRGDVSQQHEFPDNQVAFHERRQSQTDEDVNNVPISLARVVVNMHGHYSSELEGEKQRSQALQKQCNKMQQKLEHVERRMQSHVVLLDGFVDFMEQVKRGDFAVGGKAIDPELAIARRLGAEHLEAVQSLLSFNQRPVTKATCHDVVPETEQEVDGDDDDDDDDDDDVPETTQFPDDGNDDSDTQEYSQRLDDGCRDEDIPETTQFPDDDDNDHDNLPGNTQLENRDTTLAPVQDLNSENSQPRTPGILVLRDSIDAPLPTPDLYTAPLRSTGTRAAKRKSPPSLTKSKIKRRVGMSPEAIYEMKLGQTLQDLEYCDLEQQLKFRTLDHSESGGSNSEGSLAYSGAPPDRPLTRMHTRWRAVNGSPPRPKSPADAISVDGNDGSDYEPGSDDEDYEDDEGDTDEDEPSSLKPSRSARRTSIKAHPATAKPSTAPTKTTPAPTKVSSVPAKLCPAPVTVSPAPIPRAPLPPPKQPAGKPRYSMPRSIGDRYAPGPPGGKPYKFIGRPKSAAVMWEEWKHGLHGEPSLESLERRWSTSWRNGTVQELKYGSNYVSKRLKVVKKVEQMCEDQGISPEEACKMLDQRVDGRMELLQKALTDGKDPFIVIPPR</sequence>
<feature type="domain" description="Transcription activator GCR1-like" evidence="3">
    <location>
        <begin position="561"/>
        <end position="643"/>
    </location>
</feature>
<feature type="compositionally biased region" description="Polar residues" evidence="2">
    <location>
        <begin position="56"/>
        <end position="70"/>
    </location>
</feature>
<dbReference type="Pfam" id="PF12550">
    <property type="entry name" value="GCR1_C"/>
    <property type="match status" value="1"/>
</dbReference>
<evidence type="ECO:0000259" key="3">
    <source>
        <dbReference type="Pfam" id="PF12550"/>
    </source>
</evidence>
<feature type="region of interest" description="Disordered" evidence="2">
    <location>
        <begin position="18"/>
        <end position="70"/>
    </location>
</feature>
<feature type="compositionally biased region" description="Acidic residues" evidence="2">
    <location>
        <begin position="260"/>
        <end position="274"/>
    </location>
</feature>
<dbReference type="OrthoDB" id="428577at2759"/>
<feature type="coiled-coil region" evidence="1">
    <location>
        <begin position="113"/>
        <end position="140"/>
    </location>
</feature>
<name>A0A9P5HFK4_9HYPO</name>
<reference evidence="4" key="1">
    <citation type="submission" date="2020-03" db="EMBL/GenBank/DDBJ databases">
        <title>Draft Genome Sequence of Cylindrodendrum hubeiense.</title>
        <authorList>
            <person name="Buettner E."/>
            <person name="Kellner H."/>
        </authorList>
    </citation>
    <scope>NUCLEOTIDE SEQUENCE</scope>
    <source>
        <strain evidence="4">IHI 201604</strain>
    </source>
</reference>
<feature type="compositionally biased region" description="Basic and acidic residues" evidence="2">
    <location>
        <begin position="250"/>
        <end position="259"/>
    </location>
</feature>
<feature type="region of interest" description="Disordered" evidence="2">
    <location>
        <begin position="388"/>
        <end position="560"/>
    </location>
</feature>
<feature type="compositionally biased region" description="Low complexity" evidence="2">
    <location>
        <begin position="483"/>
        <end position="504"/>
    </location>
</feature>
<feature type="compositionally biased region" description="Acidic residues" evidence="2">
    <location>
        <begin position="209"/>
        <end position="230"/>
    </location>
</feature>
<evidence type="ECO:0000256" key="1">
    <source>
        <dbReference type="SAM" id="Coils"/>
    </source>
</evidence>
<proteinExistence type="predicted"/>
<feature type="compositionally biased region" description="Polar residues" evidence="2">
    <location>
        <begin position="296"/>
        <end position="305"/>
    </location>
</feature>
<dbReference type="InterPro" id="IPR022210">
    <property type="entry name" value="TF_GCR1-like"/>
</dbReference>